<dbReference type="STRING" id="318479.A0A158Q4H3"/>
<dbReference type="InterPro" id="IPR000611">
    <property type="entry name" value="NPY_rcpt"/>
</dbReference>
<evidence type="ECO:0000313" key="13">
    <source>
        <dbReference type="Proteomes" id="UP000274756"/>
    </source>
</evidence>
<feature type="transmembrane region" description="Helical" evidence="9">
    <location>
        <begin position="6"/>
        <end position="30"/>
    </location>
</feature>
<dbReference type="PRINTS" id="PR01012">
    <property type="entry name" value="NRPEPTIDEYR"/>
</dbReference>
<evidence type="ECO:0000313" key="14">
    <source>
        <dbReference type="WBParaSite" id="DME_0000483801-mRNA-1"/>
    </source>
</evidence>
<dbReference type="AlphaFoldDB" id="A0A158Q4H3"/>
<dbReference type="GO" id="GO:0016020">
    <property type="term" value="C:membrane"/>
    <property type="evidence" value="ECO:0007669"/>
    <property type="project" value="UniProtKB-SubCell"/>
</dbReference>
<dbReference type="PRINTS" id="PR00237">
    <property type="entry name" value="GPCRRHODOPSN"/>
</dbReference>
<evidence type="ECO:0000256" key="9">
    <source>
        <dbReference type="SAM" id="Phobius"/>
    </source>
</evidence>
<evidence type="ECO:0000256" key="4">
    <source>
        <dbReference type="ARBA" id="ARBA00022989"/>
    </source>
</evidence>
<dbReference type="Gene3D" id="1.20.1070.10">
    <property type="entry name" value="Rhodopsin 7-helix transmembrane proteins"/>
    <property type="match status" value="1"/>
</dbReference>
<dbReference type="PANTHER" id="PTHR24235:SF1">
    <property type="entry name" value="G-PROTEIN COUPLED RECEPTORS FAMILY 1 PROFILE DOMAIN-CONTAINING PROTEIN"/>
    <property type="match status" value="1"/>
</dbReference>
<feature type="transmembrane region" description="Helical" evidence="9">
    <location>
        <begin position="117"/>
        <end position="139"/>
    </location>
</feature>
<evidence type="ECO:0000313" key="11">
    <source>
        <dbReference type="EMBL" id="VDN58748.1"/>
    </source>
</evidence>
<dbReference type="EMBL" id="UYYG01001171">
    <property type="protein sequence ID" value="VDN58748.1"/>
    <property type="molecule type" value="Genomic_DNA"/>
</dbReference>
<dbReference type="SUPFAM" id="SSF81321">
    <property type="entry name" value="Family A G protein-coupled receptor-like"/>
    <property type="match status" value="1"/>
</dbReference>
<evidence type="ECO:0000256" key="6">
    <source>
        <dbReference type="ARBA" id="ARBA00023136"/>
    </source>
</evidence>
<keyword evidence="6 9" id="KW-0472">Membrane</keyword>
<dbReference type="InterPro" id="IPR000276">
    <property type="entry name" value="GPCR_Rhodpsn"/>
</dbReference>
<feature type="domain" description="G-protein coupled receptors family 1 profile" evidence="10">
    <location>
        <begin position="21"/>
        <end position="294"/>
    </location>
</feature>
<dbReference type="SMART" id="SM01381">
    <property type="entry name" value="7TM_GPCR_Srsx"/>
    <property type="match status" value="1"/>
</dbReference>
<name>A0A158Q4H3_DRAME</name>
<protein>
    <submittedName>
        <fullName evidence="14">G_PROTEIN_RECEP_F1_2 domain-containing protein</fullName>
    </submittedName>
</protein>
<keyword evidence="3 9" id="KW-0812">Transmembrane</keyword>
<feature type="transmembrane region" description="Helical" evidence="9">
    <location>
        <begin position="277"/>
        <end position="297"/>
    </location>
</feature>
<evidence type="ECO:0000259" key="10">
    <source>
        <dbReference type="PROSITE" id="PS50262"/>
    </source>
</evidence>
<evidence type="ECO:0000256" key="7">
    <source>
        <dbReference type="ARBA" id="ARBA00023170"/>
    </source>
</evidence>
<proteinExistence type="inferred from homology"/>
<keyword evidence="8" id="KW-0807">Transducer</keyword>
<keyword evidence="13" id="KW-1185">Reference proteome</keyword>
<evidence type="ECO:0000256" key="1">
    <source>
        <dbReference type="ARBA" id="ARBA00004141"/>
    </source>
</evidence>
<feature type="transmembrane region" description="Helical" evidence="9">
    <location>
        <begin position="86"/>
        <end position="105"/>
    </location>
</feature>
<evidence type="ECO:0000313" key="12">
    <source>
        <dbReference type="Proteomes" id="UP000038040"/>
    </source>
</evidence>
<feature type="transmembrane region" description="Helical" evidence="9">
    <location>
        <begin position="187"/>
        <end position="210"/>
    </location>
</feature>
<dbReference type="InterPro" id="IPR017452">
    <property type="entry name" value="GPCR_Rhodpsn_7TM"/>
</dbReference>
<dbReference type="Proteomes" id="UP000038040">
    <property type="component" value="Unplaced"/>
</dbReference>
<dbReference type="WBParaSite" id="DME_0000483801-mRNA-1">
    <property type="protein sequence ID" value="DME_0000483801-mRNA-1"/>
    <property type="gene ID" value="DME_0000483801"/>
</dbReference>
<keyword evidence="5" id="KW-0297">G-protein coupled receptor</keyword>
<accession>A0A158Q4H3</accession>
<evidence type="ECO:0000256" key="5">
    <source>
        <dbReference type="ARBA" id="ARBA00023040"/>
    </source>
</evidence>
<reference evidence="11 13" key="2">
    <citation type="submission" date="2018-11" db="EMBL/GenBank/DDBJ databases">
        <authorList>
            <consortium name="Pathogen Informatics"/>
        </authorList>
    </citation>
    <scope>NUCLEOTIDE SEQUENCE [LARGE SCALE GENOMIC DNA]</scope>
</reference>
<evidence type="ECO:0000256" key="2">
    <source>
        <dbReference type="ARBA" id="ARBA00010663"/>
    </source>
</evidence>
<feature type="transmembrane region" description="Helical" evidence="9">
    <location>
        <begin position="239"/>
        <end position="257"/>
    </location>
</feature>
<dbReference type="CDD" id="cd15203">
    <property type="entry name" value="7tmA_NPYR-like"/>
    <property type="match status" value="1"/>
</dbReference>
<sequence>MHCATYILILYGLVCTFGAIANLLVLVAFLRTSHLRNLRNYFIVNLAVSDLLLCVITAPVTLYFSLNLFWPFGNFACQTLASIQAVNMFVSCLTLVLIAMDRVLLTMCPVKWRLVGMAPIICYCFVWLLSLIVAAPYFFAVSAENVNMFEPWNQPYIETMLKICKKDRPQICIEKTWHRLPFSRKTYTLTVLAIQYLLPLTALAFSYSHIGTTIRRRIKRTTTIDMQRRQIMRQRNRKALLLLLLLVVVYAVAWFPMNAYNVFNVLEIIRFSQYEYMFCHLVGMTSAFVNPIMYALINDSFRIAFIALLRPLVTSCTKYTMVAFTASNTYIFCFNAPQTSTVIQVIF</sequence>
<dbReference type="OrthoDB" id="9046662at2759"/>
<dbReference type="PROSITE" id="PS50262">
    <property type="entry name" value="G_PROTEIN_RECEP_F1_2"/>
    <property type="match status" value="1"/>
</dbReference>
<evidence type="ECO:0000256" key="8">
    <source>
        <dbReference type="ARBA" id="ARBA00023224"/>
    </source>
</evidence>
<comment type="subcellular location">
    <subcellularLocation>
        <location evidence="1">Membrane</location>
        <topology evidence="1">Multi-pass membrane protein</topology>
    </subcellularLocation>
</comment>
<reference evidence="14" key="1">
    <citation type="submission" date="2016-04" db="UniProtKB">
        <authorList>
            <consortium name="WormBaseParasite"/>
        </authorList>
    </citation>
    <scope>IDENTIFICATION</scope>
</reference>
<evidence type="ECO:0000256" key="3">
    <source>
        <dbReference type="ARBA" id="ARBA00022692"/>
    </source>
</evidence>
<comment type="similarity">
    <text evidence="2">Belongs to the G-protein coupled receptor 1 family.</text>
</comment>
<dbReference type="Proteomes" id="UP000274756">
    <property type="component" value="Unassembled WGS sequence"/>
</dbReference>
<dbReference type="GO" id="GO:0004983">
    <property type="term" value="F:neuropeptide Y receptor activity"/>
    <property type="evidence" value="ECO:0007669"/>
    <property type="project" value="InterPro"/>
</dbReference>
<feature type="transmembrane region" description="Helical" evidence="9">
    <location>
        <begin position="42"/>
        <end position="66"/>
    </location>
</feature>
<gene>
    <name evidence="11" type="ORF">DME_LOCUS8721</name>
</gene>
<dbReference type="Pfam" id="PF00001">
    <property type="entry name" value="7tm_1"/>
    <property type="match status" value="1"/>
</dbReference>
<keyword evidence="7" id="KW-0675">Receptor</keyword>
<organism evidence="12 14">
    <name type="scientific">Dracunculus medinensis</name>
    <name type="common">Guinea worm</name>
    <dbReference type="NCBI Taxonomy" id="318479"/>
    <lineage>
        <taxon>Eukaryota</taxon>
        <taxon>Metazoa</taxon>
        <taxon>Ecdysozoa</taxon>
        <taxon>Nematoda</taxon>
        <taxon>Chromadorea</taxon>
        <taxon>Rhabditida</taxon>
        <taxon>Spirurina</taxon>
        <taxon>Dracunculoidea</taxon>
        <taxon>Dracunculidae</taxon>
        <taxon>Dracunculus</taxon>
    </lineage>
</organism>
<keyword evidence="4 9" id="KW-1133">Transmembrane helix</keyword>
<dbReference type="PANTHER" id="PTHR24235">
    <property type="entry name" value="NEUROPEPTIDE Y RECEPTOR"/>
    <property type="match status" value="1"/>
</dbReference>